<feature type="region of interest" description="Disordered" evidence="1">
    <location>
        <begin position="119"/>
        <end position="162"/>
    </location>
</feature>
<dbReference type="Pfam" id="PF10670">
    <property type="entry name" value="DUF4198"/>
    <property type="match status" value="1"/>
</dbReference>
<reference evidence="3 4" key="1">
    <citation type="submission" date="2018-05" db="EMBL/GenBank/DDBJ databases">
        <title>Genomic Encyclopedia of Type Strains, Phase IV (KMG-IV): sequencing the most valuable type-strain genomes for metagenomic binning, comparative biology and taxonomic classification.</title>
        <authorList>
            <person name="Goeker M."/>
        </authorList>
    </citation>
    <scope>NUCLEOTIDE SEQUENCE [LARGE SCALE GENOMIC DNA]</scope>
    <source>
        <strain evidence="3 4">DSM 3183</strain>
    </source>
</reference>
<evidence type="ECO:0000256" key="2">
    <source>
        <dbReference type="SAM" id="SignalP"/>
    </source>
</evidence>
<dbReference type="AlphaFoldDB" id="A0A2V3V928"/>
<keyword evidence="2" id="KW-0732">Signal</keyword>
<name>A0A2V3V928_9SPHN</name>
<dbReference type="InterPro" id="IPR019613">
    <property type="entry name" value="DUF4198"/>
</dbReference>
<dbReference type="EMBL" id="QJJM01000004">
    <property type="protein sequence ID" value="PXW77664.1"/>
    <property type="molecule type" value="Genomic_DNA"/>
</dbReference>
<feature type="signal peptide" evidence="2">
    <location>
        <begin position="1"/>
        <end position="21"/>
    </location>
</feature>
<evidence type="ECO:0000313" key="3">
    <source>
        <dbReference type="EMBL" id="PXW77664.1"/>
    </source>
</evidence>
<protein>
    <submittedName>
        <fullName evidence="3">Uncharacterized protein DUF4198</fullName>
    </submittedName>
</protein>
<feature type="chain" id="PRO_5016070495" evidence="2">
    <location>
        <begin position="22"/>
        <end position="311"/>
    </location>
</feature>
<dbReference type="Proteomes" id="UP000248014">
    <property type="component" value="Unassembled WGS sequence"/>
</dbReference>
<organism evidence="3 4">
    <name type="scientific">Blastomonas natatoria</name>
    <dbReference type="NCBI Taxonomy" id="34015"/>
    <lineage>
        <taxon>Bacteria</taxon>
        <taxon>Pseudomonadati</taxon>
        <taxon>Pseudomonadota</taxon>
        <taxon>Alphaproteobacteria</taxon>
        <taxon>Sphingomonadales</taxon>
        <taxon>Sphingomonadaceae</taxon>
        <taxon>Blastomonas</taxon>
    </lineage>
</organism>
<feature type="compositionally biased region" description="Gly residues" evidence="1">
    <location>
        <begin position="130"/>
        <end position="147"/>
    </location>
</feature>
<sequence>MIRKSLLFTAAACGLAMPAFAHNAWLLPSTTVLSDTQQSVTVDAGASTAPFEANHAPVNVEGIKVWAPDGSMGTAENAARSRYRSTFDVKIDKPGTWRIGMENNGVSGSFKVDGQPWMVGRRRGPPPGAPGAGGSGAGGPGAGGPGASGAAAGNPGGRPRIDPSRVVASVEEIPANATDLDLTETMSRNEFFVTAGEPSDTLFKPTGKGLEFVPVTMPTDLVSNEPAQFRFLVDGQPAKGLEVEVIPGGRRYRESDGTQKLTTDDQGVLTVNWPMAGMYWLNASLTDTKPGNPKAARRRMGYTATLEVLAP</sequence>
<dbReference type="OrthoDB" id="5943at2"/>
<comment type="caution">
    <text evidence="3">The sequence shown here is derived from an EMBL/GenBank/DDBJ whole genome shotgun (WGS) entry which is preliminary data.</text>
</comment>
<dbReference type="RefSeq" id="WP_110298148.1">
    <property type="nucleotide sequence ID" value="NZ_QJJM01000004.1"/>
</dbReference>
<evidence type="ECO:0000313" key="4">
    <source>
        <dbReference type="Proteomes" id="UP000248014"/>
    </source>
</evidence>
<evidence type="ECO:0000256" key="1">
    <source>
        <dbReference type="SAM" id="MobiDB-lite"/>
    </source>
</evidence>
<proteinExistence type="predicted"/>
<accession>A0A2V3V928</accession>
<keyword evidence="4" id="KW-1185">Reference proteome</keyword>
<gene>
    <name evidence="3" type="ORF">C7451_104159</name>
</gene>